<comment type="caution">
    <text evidence="3">The sequence shown here is derived from an EMBL/GenBank/DDBJ whole genome shotgun (WGS) entry which is preliminary data.</text>
</comment>
<evidence type="ECO:0000313" key="3">
    <source>
        <dbReference type="EMBL" id="MED6195036.1"/>
    </source>
</evidence>
<dbReference type="Pfam" id="PF14392">
    <property type="entry name" value="zf-CCHC_4"/>
    <property type="match status" value="1"/>
</dbReference>
<name>A0ABU6XB67_9FABA</name>
<accession>A0ABU6XB67</accession>
<dbReference type="Proteomes" id="UP001341840">
    <property type="component" value="Unassembled WGS sequence"/>
</dbReference>
<dbReference type="PANTHER" id="PTHR31286:SF167">
    <property type="entry name" value="OS09G0268800 PROTEIN"/>
    <property type="match status" value="1"/>
</dbReference>
<protein>
    <recommendedName>
        <fullName evidence="2">Zinc knuckle CX2CX4HX4C domain-containing protein</fullName>
    </recommendedName>
</protein>
<feature type="domain" description="Zinc knuckle CX2CX4HX4C" evidence="2">
    <location>
        <begin position="91"/>
        <end position="137"/>
    </location>
</feature>
<dbReference type="EMBL" id="JASCZI010211607">
    <property type="protein sequence ID" value="MED6195036.1"/>
    <property type="molecule type" value="Genomic_DNA"/>
</dbReference>
<evidence type="ECO:0000256" key="1">
    <source>
        <dbReference type="SAM" id="MobiDB-lite"/>
    </source>
</evidence>
<gene>
    <name evidence="3" type="ORF">PIB30_034272</name>
</gene>
<evidence type="ECO:0000259" key="2">
    <source>
        <dbReference type="Pfam" id="PF14392"/>
    </source>
</evidence>
<dbReference type="InterPro" id="IPR025836">
    <property type="entry name" value="Zn_knuckle_CX2CX4HX4C"/>
</dbReference>
<proteinExistence type="predicted"/>
<keyword evidence="4" id="KW-1185">Reference proteome</keyword>
<dbReference type="InterPro" id="IPR040256">
    <property type="entry name" value="At4g02000-like"/>
</dbReference>
<sequence>MHQLYAISNQPEGFKVMDHGGNLFQFFFDNETDLIRIEKSTLVIEKLYFESKTVESLRKKVGGAIGEVLESEIFSLRGKEEHFLKVKVKLNVTQPLKRSIKISGSNHKVLEVNLKYEHIGNFCHHCGFVGYEIRSCHQHLEDTANRQVKEEQWGSWLQYENPGRKIEAQKDNSNPNHSNKKDEHQQTSRKPTPVNLICAFASLSVDASNL</sequence>
<dbReference type="PANTHER" id="PTHR31286">
    <property type="entry name" value="GLYCINE-RICH CELL WALL STRUCTURAL PROTEIN 1.8-LIKE"/>
    <property type="match status" value="1"/>
</dbReference>
<evidence type="ECO:0000313" key="4">
    <source>
        <dbReference type="Proteomes" id="UP001341840"/>
    </source>
</evidence>
<organism evidence="3 4">
    <name type="scientific">Stylosanthes scabra</name>
    <dbReference type="NCBI Taxonomy" id="79078"/>
    <lineage>
        <taxon>Eukaryota</taxon>
        <taxon>Viridiplantae</taxon>
        <taxon>Streptophyta</taxon>
        <taxon>Embryophyta</taxon>
        <taxon>Tracheophyta</taxon>
        <taxon>Spermatophyta</taxon>
        <taxon>Magnoliopsida</taxon>
        <taxon>eudicotyledons</taxon>
        <taxon>Gunneridae</taxon>
        <taxon>Pentapetalae</taxon>
        <taxon>rosids</taxon>
        <taxon>fabids</taxon>
        <taxon>Fabales</taxon>
        <taxon>Fabaceae</taxon>
        <taxon>Papilionoideae</taxon>
        <taxon>50 kb inversion clade</taxon>
        <taxon>dalbergioids sensu lato</taxon>
        <taxon>Dalbergieae</taxon>
        <taxon>Pterocarpus clade</taxon>
        <taxon>Stylosanthes</taxon>
    </lineage>
</organism>
<feature type="region of interest" description="Disordered" evidence="1">
    <location>
        <begin position="166"/>
        <end position="190"/>
    </location>
</feature>
<reference evidence="3 4" key="1">
    <citation type="journal article" date="2023" name="Plants (Basel)">
        <title>Bridging the Gap: Combining Genomics and Transcriptomics Approaches to Understand Stylosanthes scabra, an Orphan Legume from the Brazilian Caatinga.</title>
        <authorList>
            <person name="Ferreira-Neto J.R.C."/>
            <person name="da Silva M.D."/>
            <person name="Binneck E."/>
            <person name="de Melo N.F."/>
            <person name="da Silva R.H."/>
            <person name="de Melo A.L.T.M."/>
            <person name="Pandolfi V."/>
            <person name="Bustamante F.O."/>
            <person name="Brasileiro-Vidal A.C."/>
            <person name="Benko-Iseppon A.M."/>
        </authorList>
    </citation>
    <scope>NUCLEOTIDE SEQUENCE [LARGE SCALE GENOMIC DNA]</scope>
    <source>
        <tissue evidence="3">Leaves</tissue>
    </source>
</reference>